<feature type="transmembrane region" description="Helical" evidence="9">
    <location>
        <begin position="1278"/>
        <end position="1296"/>
    </location>
</feature>
<evidence type="ECO:0000256" key="8">
    <source>
        <dbReference type="SAM" id="MobiDB-lite"/>
    </source>
</evidence>
<evidence type="ECO:0000256" key="4">
    <source>
        <dbReference type="ARBA" id="ARBA00022729"/>
    </source>
</evidence>
<keyword evidence="2" id="KW-0134">Cell wall</keyword>
<keyword evidence="4" id="KW-0732">Signal</keyword>
<comment type="similarity">
    <text evidence="1">Belongs to the glycosyl hydrolase 32 family.</text>
</comment>
<keyword evidence="9" id="KW-0472">Membrane</keyword>
<dbReference type="EC" id="3.2.1.80" evidence="11"/>
<accession>A0A0Z8DW30</accession>
<dbReference type="InterPro" id="IPR003343">
    <property type="entry name" value="Big_2"/>
</dbReference>
<dbReference type="SMART" id="SM00635">
    <property type="entry name" value="BID_2"/>
    <property type="match status" value="1"/>
</dbReference>
<evidence type="ECO:0000256" key="1">
    <source>
        <dbReference type="ARBA" id="ARBA00009902"/>
    </source>
</evidence>
<gene>
    <name evidence="11" type="primary">fruA_2</name>
    <name evidence="11" type="ORF">ERS132410_00395</name>
</gene>
<dbReference type="Gene3D" id="2.60.40.1080">
    <property type="match status" value="1"/>
</dbReference>
<dbReference type="PROSITE" id="PS50847">
    <property type="entry name" value="GRAM_POS_ANCHORING"/>
    <property type="match status" value="1"/>
</dbReference>
<protein>
    <submittedName>
        <fullName evidence="11">Fructan beta-fructosidase</fullName>
        <ecNumber evidence="11">3.2.1.80</ecNumber>
    </submittedName>
</protein>
<evidence type="ECO:0000313" key="12">
    <source>
        <dbReference type="Proteomes" id="UP000073485"/>
    </source>
</evidence>
<dbReference type="Gene3D" id="2.60.120.560">
    <property type="entry name" value="Exo-inulinase, domain 1"/>
    <property type="match status" value="3"/>
</dbReference>
<dbReference type="SUPFAM" id="SSF49373">
    <property type="entry name" value="Invasin/intimin cell-adhesion fragments"/>
    <property type="match status" value="1"/>
</dbReference>
<dbReference type="CDD" id="cd18622">
    <property type="entry name" value="GH32_Inu-like"/>
    <property type="match status" value="1"/>
</dbReference>
<dbReference type="Gene3D" id="2.115.10.20">
    <property type="entry name" value="Glycosyl hydrolase domain, family 43"/>
    <property type="match status" value="1"/>
</dbReference>
<organism evidence="11 12">
    <name type="scientific">Streptococcus suis</name>
    <dbReference type="NCBI Taxonomy" id="1307"/>
    <lineage>
        <taxon>Bacteria</taxon>
        <taxon>Bacillati</taxon>
        <taxon>Bacillota</taxon>
        <taxon>Bacilli</taxon>
        <taxon>Lactobacillales</taxon>
        <taxon>Streptococcaceae</taxon>
        <taxon>Streptococcus</taxon>
    </lineage>
</organism>
<dbReference type="GO" id="GO:0005737">
    <property type="term" value="C:cytoplasm"/>
    <property type="evidence" value="ECO:0007669"/>
    <property type="project" value="TreeGrafter"/>
</dbReference>
<evidence type="ECO:0000256" key="5">
    <source>
        <dbReference type="ARBA" id="ARBA00022801"/>
    </source>
</evidence>
<dbReference type="InterPro" id="IPR019931">
    <property type="entry name" value="LPXTG_anchor"/>
</dbReference>
<dbReference type="EMBL" id="FIGO01000002">
    <property type="protein sequence ID" value="CYU50949.1"/>
    <property type="molecule type" value="Genomic_DNA"/>
</dbReference>
<dbReference type="GO" id="GO:0004575">
    <property type="term" value="F:sucrose alpha-glucosidase activity"/>
    <property type="evidence" value="ECO:0007669"/>
    <property type="project" value="TreeGrafter"/>
</dbReference>
<dbReference type="Pfam" id="PF06439">
    <property type="entry name" value="3keto-disac_hyd"/>
    <property type="match status" value="1"/>
</dbReference>
<proteinExistence type="inferred from homology"/>
<evidence type="ECO:0000256" key="7">
    <source>
        <dbReference type="ARBA" id="ARBA00023295"/>
    </source>
</evidence>
<dbReference type="Pfam" id="PF08244">
    <property type="entry name" value="Glyco_hydro_32C"/>
    <property type="match status" value="1"/>
</dbReference>
<dbReference type="NCBIfam" id="TIGR03715">
    <property type="entry name" value="KxYKxGKxW"/>
    <property type="match status" value="1"/>
</dbReference>
<reference evidence="11 12" key="1">
    <citation type="submission" date="2016-02" db="EMBL/GenBank/DDBJ databases">
        <authorList>
            <consortium name="Pathogen Informatics"/>
        </authorList>
    </citation>
    <scope>NUCLEOTIDE SEQUENCE [LARGE SCALE GENOMIC DNA]</scope>
    <source>
        <strain evidence="11 12">LSS48</strain>
    </source>
</reference>
<keyword evidence="9" id="KW-0812">Transmembrane</keyword>
<feature type="domain" description="Gram-positive cocci surface proteins LPxTG" evidence="10">
    <location>
        <begin position="1272"/>
        <end position="1303"/>
    </location>
</feature>
<evidence type="ECO:0000256" key="3">
    <source>
        <dbReference type="ARBA" id="ARBA00022525"/>
    </source>
</evidence>
<dbReference type="Proteomes" id="UP000073485">
    <property type="component" value="Unassembled WGS sequence"/>
</dbReference>
<dbReference type="GO" id="GO:0005987">
    <property type="term" value="P:sucrose catabolic process"/>
    <property type="evidence" value="ECO:0007669"/>
    <property type="project" value="TreeGrafter"/>
</dbReference>
<dbReference type="RefSeq" id="WP_052821752.1">
    <property type="nucleotide sequence ID" value="NZ_CEHU01000010.1"/>
</dbReference>
<dbReference type="InterPro" id="IPR013320">
    <property type="entry name" value="ConA-like_dom_sf"/>
</dbReference>
<dbReference type="Pfam" id="PF00251">
    <property type="entry name" value="Glyco_hydro_32N"/>
    <property type="match status" value="1"/>
</dbReference>
<evidence type="ECO:0000313" key="11">
    <source>
        <dbReference type="EMBL" id="CYU50949.1"/>
    </source>
</evidence>
<dbReference type="SUPFAM" id="SSF75005">
    <property type="entry name" value="Arabinanase/levansucrase/invertase"/>
    <property type="match status" value="1"/>
</dbReference>
<dbReference type="InterPro" id="IPR010496">
    <property type="entry name" value="AL/BT2_dom"/>
</dbReference>
<dbReference type="NCBIfam" id="TIGR01167">
    <property type="entry name" value="LPXTG_anchor"/>
    <property type="match status" value="1"/>
</dbReference>
<dbReference type="InterPro" id="IPR025883">
    <property type="entry name" value="Cadherin-like_domain"/>
</dbReference>
<feature type="compositionally biased region" description="Polar residues" evidence="8">
    <location>
        <begin position="1222"/>
        <end position="1231"/>
    </location>
</feature>
<dbReference type="GO" id="GO:0051669">
    <property type="term" value="F:fructan beta-fructosidase activity"/>
    <property type="evidence" value="ECO:0007669"/>
    <property type="project" value="UniProtKB-EC"/>
</dbReference>
<dbReference type="SMART" id="SM00640">
    <property type="entry name" value="Glyco_32"/>
    <property type="match status" value="1"/>
</dbReference>
<dbReference type="Pfam" id="PF00746">
    <property type="entry name" value="Gram_pos_anchor"/>
    <property type="match status" value="1"/>
</dbReference>
<dbReference type="InterPro" id="IPR008964">
    <property type="entry name" value="Invasin/intimin_cell_adhesion"/>
</dbReference>
<keyword evidence="9" id="KW-1133">Transmembrane helix</keyword>
<evidence type="ECO:0000256" key="9">
    <source>
        <dbReference type="SAM" id="Phobius"/>
    </source>
</evidence>
<feature type="compositionally biased region" description="Basic and acidic residues" evidence="8">
    <location>
        <begin position="1188"/>
        <end position="1199"/>
    </location>
</feature>
<keyword evidence="7 11" id="KW-0326">Glycosidase</keyword>
<dbReference type="SUPFAM" id="SSF49899">
    <property type="entry name" value="Concanavalin A-like lectins/glucanases"/>
    <property type="match status" value="2"/>
</dbReference>
<dbReference type="InterPro" id="IPR001362">
    <property type="entry name" value="Glyco_hydro_32"/>
</dbReference>
<keyword evidence="3" id="KW-0964">Secreted</keyword>
<evidence type="ECO:0000256" key="2">
    <source>
        <dbReference type="ARBA" id="ARBA00022512"/>
    </source>
</evidence>
<dbReference type="InterPro" id="IPR023296">
    <property type="entry name" value="Glyco_hydro_beta-prop_sf"/>
</dbReference>
<dbReference type="PANTHER" id="PTHR42800:SF1">
    <property type="entry name" value="EXOINULINASE INUD (AFU_ORTHOLOGUE AFUA_5G00480)"/>
    <property type="match status" value="1"/>
</dbReference>
<dbReference type="Pfam" id="PF12733">
    <property type="entry name" value="Cadherin-like"/>
    <property type="match status" value="1"/>
</dbReference>
<keyword evidence="5 11" id="KW-0378">Hydrolase</keyword>
<name>A0A0Z8DW30_STRSU</name>
<evidence type="ECO:0000259" key="10">
    <source>
        <dbReference type="PROSITE" id="PS50847"/>
    </source>
</evidence>
<dbReference type="PANTHER" id="PTHR42800">
    <property type="entry name" value="EXOINULINASE INUD (AFU_ORTHOLOGUE AFUA_5G00480)"/>
    <property type="match status" value="1"/>
</dbReference>
<dbReference type="InterPro" id="IPR013189">
    <property type="entry name" value="Glyco_hydro_32_C"/>
</dbReference>
<feature type="compositionally biased region" description="Polar residues" evidence="8">
    <location>
        <begin position="1248"/>
        <end position="1274"/>
    </location>
</feature>
<sequence>MNHSRTDGQQKGWFMHKRGKQWVYGCSLLVAGMVVLAGPQPVFAEETNVTNQSVASVDQSQLDVQDGDKVSSTVEATNAEPETPAIVVEEVAMVVENPVVETTTSGDKMAELESPATLNPATDTAIVSEDKAEPADELAVTVPTTTDLVESRAAEEQAATTTGFQTNLEGLTYDSSVWEVRADGLYSNALGKGDNFLFSESTAGNFVFETDVTFLQDAGAASLLFRSNNDPNNLKSYVVNLDGHSHKVKFWRWAEANLIEEKEVAAREDKTYHLRVVAANDWISYYVNDELVANLGDYTVQHNDMGQKNGIVDGHFGILNWNGEMLFQNTYFTPLADNELPFIDDISVTSKTGTVESKGQFFPEEATHIQFVHHSAETVNLHVSPRQAGTVISVSNQEGNSYQSLEDIPLQVGVNMLTIKSSLPGQAELVYRLNVHRRQPDEVYYNELYRGQYHYSVKDGWGNDPNGLVYYNGTYHLFYQFYDDKEWGPMHWAHATSKDLLTWEEQPISLYPDANGTMFSGCIVVDDKNTSGLFEEGQGGLVALITVNGEGQRVKLAYSTDEGKTWTKTKVVADWTEDSLQNRDFRDPKVFRWEDKWFMVIAGGPLRIYSSDNLQDWTEESAYADLHMECPDLYPIQADDGVVKWVLSRGGRGYKVGNFTQVDGKWRFVADSAYETTDGIMNFGKDSYAAMTYYIQDFGNAANPTLPEIIELNWMNTWDDYCRIVGDKVGQDFNGTYNLNLSVGLKKDGDRYVLTQTPIKTYETLRNTDQALVYKDVLVNENNDLFKDFAADSYEIVARFQPGADSSRLGFNLRVGDGEATKVIYDVATETLSLDRSQSGIILSNKFAQVDSQRIVRNADGSIDLHLFVDRSSVEVFAQGHTVAGANQIFPAPTSLGLQVFSEGDSSVADIAVYPLSSIWKDKKEVSTALDVIAASAEQNYLMVGKTATVKAYIMPAVAPQELIWSISDPSLATINFDGVKATLTALQRGQVVVRATAKENTALYKEFTFNLLEDNFKTNLSNLTSISGQWMIDGETLSDTNRGANDAYMLSEALPYGQYKMGVDIKYTNGLVNLFLASESSDPAHAYTIQFGDQPSIRLYRFYGDTIQEQPLPVAINDGLYHHVDVEKTKDSIIVAVDGTEVLNYRFETTDDYFNSPFIGLGLWDGHLEVQNLFVNPLTEQTPTPPTEEKPETPEKQPMETQGSEELPPSPTNTDKKDAEQNGQTSQTIPSPKPLATANQDKKIPQSGVSQTIQEKGLTSSEVARQSKPTLPNTGEVISFGGLAGLALLIGTVGYRKRRRED</sequence>
<keyword evidence="6" id="KW-0572">Peptidoglycan-anchor</keyword>
<feature type="region of interest" description="Disordered" evidence="8">
    <location>
        <begin position="1178"/>
        <end position="1279"/>
    </location>
</feature>
<dbReference type="InterPro" id="IPR013148">
    <property type="entry name" value="Glyco_hydro_32_N"/>
</dbReference>
<evidence type="ECO:0000256" key="6">
    <source>
        <dbReference type="ARBA" id="ARBA00023088"/>
    </source>
</evidence>
<dbReference type="InterPro" id="IPR022263">
    <property type="entry name" value="KxYKxGKxW"/>
</dbReference>